<dbReference type="AlphaFoldDB" id="A3IIQ9"/>
<keyword evidence="1" id="KW-1133">Transmembrane helix</keyword>
<proteinExistence type="predicted"/>
<evidence type="ECO:0000313" key="2">
    <source>
        <dbReference type="EMBL" id="EAZ93691.1"/>
    </source>
</evidence>
<organism evidence="2 3">
    <name type="scientific">Crocosphaera chwakensis CCY0110</name>
    <dbReference type="NCBI Taxonomy" id="391612"/>
    <lineage>
        <taxon>Bacteria</taxon>
        <taxon>Bacillati</taxon>
        <taxon>Cyanobacteriota</taxon>
        <taxon>Cyanophyceae</taxon>
        <taxon>Oscillatoriophycideae</taxon>
        <taxon>Chroococcales</taxon>
        <taxon>Aphanothecaceae</taxon>
        <taxon>Crocosphaera</taxon>
        <taxon>Crocosphaera chwakensis</taxon>
    </lineage>
</organism>
<gene>
    <name evidence="2" type="ORF">CY0110_17887</name>
</gene>
<keyword evidence="3" id="KW-1185">Reference proteome</keyword>
<keyword evidence="1" id="KW-0472">Membrane</keyword>
<dbReference type="Proteomes" id="UP000003781">
    <property type="component" value="Unassembled WGS sequence"/>
</dbReference>
<protein>
    <submittedName>
        <fullName evidence="2">Uncharacterized protein</fullName>
    </submittedName>
</protein>
<dbReference type="EMBL" id="AAXW01000002">
    <property type="protein sequence ID" value="EAZ93691.1"/>
    <property type="molecule type" value="Genomic_DNA"/>
</dbReference>
<feature type="transmembrane region" description="Helical" evidence="1">
    <location>
        <begin position="12"/>
        <end position="34"/>
    </location>
</feature>
<reference evidence="2 3" key="1">
    <citation type="submission" date="2007-03" db="EMBL/GenBank/DDBJ databases">
        <authorList>
            <person name="Stal L."/>
            <person name="Ferriera S."/>
            <person name="Johnson J."/>
            <person name="Kravitz S."/>
            <person name="Beeson K."/>
            <person name="Sutton G."/>
            <person name="Rogers Y.-H."/>
            <person name="Friedman R."/>
            <person name="Frazier M."/>
            <person name="Venter J.C."/>
        </authorList>
    </citation>
    <scope>NUCLEOTIDE SEQUENCE [LARGE SCALE GENOMIC DNA]</scope>
    <source>
        <strain evidence="2 3">CCY0110</strain>
    </source>
</reference>
<keyword evidence="1" id="KW-0812">Transmembrane</keyword>
<evidence type="ECO:0000256" key="1">
    <source>
        <dbReference type="SAM" id="Phobius"/>
    </source>
</evidence>
<accession>A3IIQ9</accession>
<name>A3IIQ9_9CHRO</name>
<evidence type="ECO:0000313" key="3">
    <source>
        <dbReference type="Proteomes" id="UP000003781"/>
    </source>
</evidence>
<sequence length="63" mass="6955">MAFLLNFLGSGLFFGYGFFLGFGDSFCCQLLRFCLGLGHNVLRLLTSVCQLLLVLGSEFFSFG</sequence>
<comment type="caution">
    <text evidence="2">The sequence shown here is derived from an EMBL/GenBank/DDBJ whole genome shotgun (WGS) entry which is preliminary data.</text>
</comment>